<gene>
    <name evidence="3" type="ORF">T190607A01A_50041</name>
</gene>
<dbReference type="InterPro" id="IPR018247">
    <property type="entry name" value="EF_Hand_1_Ca_BS"/>
</dbReference>
<sequence>MKRFLLSLVFLLPIIAFSQIQENVIIENQTITEASDIKASNSIIIRPTTVIQSGSVFTAQIIFDSYIPISLSNENYVLTRTFQVATQNTTVTRNRDVIESITYLDGLGRPTQNIGIKQSPSKKDIITHIEYDSLGRQTKEFLPYVDNGSVNGSLKTNAGIATQQYYQAHYADDFPGITDVEQINAYSEKDIEFSPMSRALKQGAPGKDWKLGNDHEIEFEYETNTTSDNVKLFTVILDNSANSKVYIPTLNSTIGTYGEGELFKLITKDENHSRGTSKLHTVEEFKNKSGQVILKRTYALIGGVEEAHDTYYVYDDLGNLTFVFPPKVNVNDGISAIELSELSYQYTYDYRNRMVKKQIPGKAEEYIIYDALDRPVLTQDANLRANNQWLFTKFDVSGRPVYTGKYSHGSELSLYGMQNHFDTHNNNADTYYEEKLTNEGTLGVYYSNTNFPSTNVEIFTVNYYDNYNFDLEGAPMSASAYDSNSTTRLKGLATGTKVKVLTTNNWITTVTYYDEKARPFYVYSNNSYLQTTDIVASKLDFVGKVEETTTTHKKTGKDDIVTVDMFTYDHTGRLLKQSQKINNQTTEEIVSNTYDELGELKQKKIGGNLQTVDYSYNIRGWLTKINEDSNNDNDLFNFELKFNTPTNGNALFNGNISQTSWQTLHEDTTKKTYTYAYDAMNRLLSATGNVNSYYNLSGVSYDKNGNILSLSRQGHIVENPDISQPNDFGLMDNLKYTYSDNGIGNKLLKVEELNAGNVSYGFKDGNTVGNDYSYDLNGNMTSDLNKGINTVVYNHLNLPVEVQIENKGTIDYVYDATGVKLRKIVTEEHAQGGETITNTDYAGNYMYESGELQFFNHTEGYIKKDDTKFSYIYQYKDQLGNVRLSFVDANKDGQITTAEVIEEKNYYPFGLTHRGYNNTISSLGNSAAQKFGFTGKEHQEELGISWIDITARNYDAALGRWMNLDPLAEEMRRHSPYNYGFNNPIYFMDPDGMAPQDWYKDEKTGEIVWMEGSKEKFGYIHLGIHYTETDVDGTRTQYNGDTKTKTVRGEVVKNFEPAEKKDKDAGSSIFGVTYTVKHKEVISEMKSEWGDELEISQSHSKTVGESKIINMNLTTTLDENGNVKDTDIGFSVNLSLGALKLKADVESLKASTQIDFGEYGLKSQVGLEKTGRPSATATVSRTIGGLSTSVSGNFKPGGGSVGVLAATIISATVPGAAPVLARALPAIGL</sequence>
<accession>A0ABP1EQS3</accession>
<feature type="domain" description="DUF6443" evidence="2">
    <location>
        <begin position="79"/>
        <end position="223"/>
    </location>
</feature>
<name>A0ABP1EQS3_9FLAO</name>
<dbReference type="InterPro" id="IPR045619">
    <property type="entry name" value="DUF6443"/>
</dbReference>
<protein>
    <submittedName>
        <fullName evidence="3">Cell well associated RhsD protein</fullName>
    </submittedName>
</protein>
<evidence type="ECO:0000313" key="3">
    <source>
        <dbReference type="EMBL" id="CAL2092639.1"/>
    </source>
</evidence>
<dbReference type="PROSITE" id="PS00018">
    <property type="entry name" value="EF_HAND_1"/>
    <property type="match status" value="1"/>
</dbReference>
<organism evidence="3 4">
    <name type="scientific">Tenacibaculum platacis</name>
    <dbReference type="NCBI Taxonomy" id="3137852"/>
    <lineage>
        <taxon>Bacteria</taxon>
        <taxon>Pseudomonadati</taxon>
        <taxon>Bacteroidota</taxon>
        <taxon>Flavobacteriia</taxon>
        <taxon>Flavobacteriales</taxon>
        <taxon>Flavobacteriaceae</taxon>
        <taxon>Tenacibaculum</taxon>
    </lineage>
</organism>
<evidence type="ECO:0000259" key="2">
    <source>
        <dbReference type="Pfam" id="PF20041"/>
    </source>
</evidence>
<proteinExistence type="predicted"/>
<dbReference type="NCBIfam" id="TIGR03696">
    <property type="entry name" value="Rhs_assc_core"/>
    <property type="match status" value="1"/>
</dbReference>
<reference evidence="3 4" key="1">
    <citation type="submission" date="2024-05" db="EMBL/GenBank/DDBJ databases">
        <authorList>
            <person name="Duchaud E."/>
        </authorList>
    </citation>
    <scope>NUCLEOTIDE SEQUENCE [LARGE SCALE GENOMIC DNA]</scope>
    <source>
        <strain evidence="3">Ena-SAMPLE-TAB-13-05-2024-13:56:06:370-140302</strain>
    </source>
</reference>
<dbReference type="RefSeq" id="WP_348713403.1">
    <property type="nucleotide sequence ID" value="NZ_CAXIXY010000007.1"/>
</dbReference>
<feature type="chain" id="PRO_5046534065" evidence="1">
    <location>
        <begin position="19"/>
        <end position="1229"/>
    </location>
</feature>
<dbReference type="Pfam" id="PF20041">
    <property type="entry name" value="DUF6443"/>
    <property type="match status" value="1"/>
</dbReference>
<keyword evidence="1" id="KW-0732">Signal</keyword>
<comment type="caution">
    <text evidence="3">The sequence shown here is derived from an EMBL/GenBank/DDBJ whole genome shotgun (WGS) entry which is preliminary data.</text>
</comment>
<evidence type="ECO:0000313" key="4">
    <source>
        <dbReference type="Proteomes" id="UP001497416"/>
    </source>
</evidence>
<keyword evidence="4" id="KW-1185">Reference proteome</keyword>
<dbReference type="Proteomes" id="UP001497416">
    <property type="component" value="Unassembled WGS sequence"/>
</dbReference>
<feature type="signal peptide" evidence="1">
    <location>
        <begin position="1"/>
        <end position="18"/>
    </location>
</feature>
<evidence type="ECO:0000256" key="1">
    <source>
        <dbReference type="SAM" id="SignalP"/>
    </source>
</evidence>
<dbReference type="Gene3D" id="2.180.10.10">
    <property type="entry name" value="RHS repeat-associated core"/>
    <property type="match status" value="1"/>
</dbReference>
<dbReference type="InterPro" id="IPR022385">
    <property type="entry name" value="Rhs_assc_core"/>
</dbReference>
<dbReference type="EMBL" id="CAXIXY010000007">
    <property type="protein sequence ID" value="CAL2092639.1"/>
    <property type="molecule type" value="Genomic_DNA"/>
</dbReference>